<dbReference type="InterPro" id="IPR036322">
    <property type="entry name" value="WD40_repeat_dom_sf"/>
</dbReference>
<dbReference type="PROSITE" id="PS50294">
    <property type="entry name" value="WD_REPEATS_REGION"/>
    <property type="match status" value="1"/>
</dbReference>
<dbReference type="InterPro" id="IPR001680">
    <property type="entry name" value="WD40_rpt"/>
</dbReference>
<dbReference type="Gene3D" id="2.130.10.10">
    <property type="entry name" value="YVTN repeat-like/Quinoprotein amine dehydrogenase"/>
    <property type="match status" value="2"/>
</dbReference>
<evidence type="ECO:0000313" key="4">
    <source>
        <dbReference type="EMBL" id="CAE2257476.1"/>
    </source>
</evidence>
<reference evidence="4" key="1">
    <citation type="submission" date="2021-01" db="EMBL/GenBank/DDBJ databases">
        <authorList>
            <person name="Corre E."/>
            <person name="Pelletier E."/>
            <person name="Niang G."/>
            <person name="Scheremetjew M."/>
            <person name="Finn R."/>
            <person name="Kale V."/>
            <person name="Holt S."/>
            <person name="Cochrane G."/>
            <person name="Meng A."/>
            <person name="Brown T."/>
            <person name="Cohen L."/>
        </authorList>
    </citation>
    <scope>NUCLEOTIDE SEQUENCE</scope>
    <source>
        <strain evidence="4">CCMP 2712</strain>
    </source>
</reference>
<dbReference type="SUPFAM" id="SSF50978">
    <property type="entry name" value="WD40 repeat-like"/>
    <property type="match status" value="1"/>
</dbReference>
<evidence type="ECO:0000256" key="1">
    <source>
        <dbReference type="ARBA" id="ARBA00022574"/>
    </source>
</evidence>
<proteinExistence type="predicted"/>
<dbReference type="PANTHER" id="PTHR19854">
    <property type="entry name" value="TRANSDUCIN BETA-LIKE 3"/>
    <property type="match status" value="1"/>
</dbReference>
<keyword evidence="1 3" id="KW-0853">WD repeat</keyword>
<dbReference type="PROSITE" id="PS50082">
    <property type="entry name" value="WD_REPEATS_2"/>
    <property type="match status" value="1"/>
</dbReference>
<dbReference type="AlphaFoldDB" id="A0A7S4N095"/>
<accession>A0A7S4N095</accession>
<keyword evidence="2" id="KW-0677">Repeat</keyword>
<evidence type="ECO:0000256" key="3">
    <source>
        <dbReference type="PROSITE-ProRule" id="PRU00221"/>
    </source>
</evidence>
<gene>
    <name evidence="4" type="ORF">GTHE00462_LOCUS4172</name>
</gene>
<feature type="repeat" description="WD" evidence="3">
    <location>
        <begin position="299"/>
        <end position="332"/>
    </location>
</feature>
<dbReference type="EMBL" id="HBKN01005070">
    <property type="protein sequence ID" value="CAE2257476.1"/>
    <property type="molecule type" value="Transcribed_RNA"/>
</dbReference>
<organism evidence="4">
    <name type="scientific">Guillardia theta</name>
    <name type="common">Cryptophyte</name>
    <name type="synonym">Cryptomonas phi</name>
    <dbReference type="NCBI Taxonomy" id="55529"/>
    <lineage>
        <taxon>Eukaryota</taxon>
        <taxon>Cryptophyceae</taxon>
        <taxon>Pyrenomonadales</taxon>
        <taxon>Geminigeraceae</taxon>
        <taxon>Guillardia</taxon>
    </lineage>
</organism>
<name>A0A7S4N095_GUITH</name>
<evidence type="ECO:0000256" key="2">
    <source>
        <dbReference type="ARBA" id="ARBA00022737"/>
    </source>
</evidence>
<sequence>MSSQAPQPSFVLRGHEALVHCVQISPFDPAFLIASDDAGKVVGWSLQTRRSLFSMQASDSPVLAVRCLSRSTVLTQAKDGIINLWDVEYSGTPSHRLAEGSIKGEQHTFCKCDIIRDDGKAAQLVAFAQGSDGIGVWDLRSSDPVSVLKPPGSKRSSGFCTAMVAVGDKHVVGGYEDGGVRLFDLRKNLAVLQEHVHSDPVFGLDAVRTRSDRSGAEAFAVMSGSANGELVLSRLTASDGGERDMVLTEKGRMQLKCAEEARGVNHLCARPDGKIFGAACWDGRIRIYAVKNPRILASLKWHSKNVQCIAFSPDSQLMATGSDDTRIAVWEIFTERGKEEV</sequence>
<dbReference type="SMART" id="SM00320">
    <property type="entry name" value="WD40"/>
    <property type="match status" value="5"/>
</dbReference>
<evidence type="ECO:0008006" key="5">
    <source>
        <dbReference type="Google" id="ProtNLM"/>
    </source>
</evidence>
<dbReference type="PANTHER" id="PTHR19854:SF1">
    <property type="entry name" value="GUANINE NUCLEOTIDE-BINDING PROTEIN SUBUNIT BETA-LIKE PROTEIN 1"/>
    <property type="match status" value="1"/>
</dbReference>
<protein>
    <recommendedName>
        <fullName evidence="5">Anaphase-promoting complex subunit 4 WD40 domain-containing protein</fullName>
    </recommendedName>
</protein>
<dbReference type="Pfam" id="PF00400">
    <property type="entry name" value="WD40"/>
    <property type="match status" value="2"/>
</dbReference>
<dbReference type="InterPro" id="IPR019775">
    <property type="entry name" value="WD40_repeat_CS"/>
</dbReference>
<dbReference type="InterPro" id="IPR015943">
    <property type="entry name" value="WD40/YVTN_repeat-like_dom_sf"/>
</dbReference>
<dbReference type="PROSITE" id="PS00678">
    <property type="entry name" value="WD_REPEATS_1"/>
    <property type="match status" value="1"/>
</dbReference>